<protein>
    <submittedName>
        <fullName evidence="1">Uncharacterized protein</fullName>
    </submittedName>
</protein>
<gene>
    <name evidence="1" type="ORF">ABT39_MTgene399</name>
</gene>
<proteinExistence type="predicted"/>
<comment type="caution">
    <text evidence="1">The sequence shown here is derived from an EMBL/GenBank/DDBJ whole genome shotgun (WGS) entry which is preliminary data.</text>
</comment>
<dbReference type="AlphaFoldDB" id="A0A117NIX4"/>
<geneLocation type="mitochondrion" evidence="1"/>
<name>A0A117NIX4_PICGL</name>
<reference evidence="1" key="1">
    <citation type="journal article" date="2015" name="Genome Biol. Evol.">
        <title>Organellar Genomes of White Spruce (Picea glauca): Assembly and Annotation.</title>
        <authorList>
            <person name="Jackman S.D."/>
            <person name="Warren R.L."/>
            <person name="Gibb E.A."/>
            <person name="Vandervalk B.P."/>
            <person name="Mohamadi H."/>
            <person name="Chu J."/>
            <person name="Raymond A."/>
            <person name="Pleasance S."/>
            <person name="Coope R."/>
            <person name="Wildung M.R."/>
            <person name="Ritland C.E."/>
            <person name="Bousquet J."/>
            <person name="Jones S.J."/>
            <person name="Bohlmann J."/>
            <person name="Birol I."/>
        </authorList>
    </citation>
    <scope>NUCLEOTIDE SEQUENCE [LARGE SCALE GENOMIC DNA]</scope>
    <source>
        <tissue evidence="1">Flushing bud</tissue>
    </source>
</reference>
<dbReference type="EMBL" id="LKAM01000001">
    <property type="protein sequence ID" value="KUM50555.1"/>
    <property type="molecule type" value="Genomic_DNA"/>
</dbReference>
<accession>A0A117NIX4</accession>
<keyword evidence="1" id="KW-0496">Mitochondrion</keyword>
<evidence type="ECO:0000313" key="1">
    <source>
        <dbReference type="EMBL" id="KUM50555.1"/>
    </source>
</evidence>
<organism evidence="1">
    <name type="scientific">Picea glauca</name>
    <name type="common">White spruce</name>
    <name type="synonym">Pinus glauca</name>
    <dbReference type="NCBI Taxonomy" id="3330"/>
    <lineage>
        <taxon>Eukaryota</taxon>
        <taxon>Viridiplantae</taxon>
        <taxon>Streptophyta</taxon>
        <taxon>Embryophyta</taxon>
        <taxon>Tracheophyta</taxon>
        <taxon>Spermatophyta</taxon>
        <taxon>Pinopsida</taxon>
        <taxon>Pinidae</taxon>
        <taxon>Conifers I</taxon>
        <taxon>Pinales</taxon>
        <taxon>Pinaceae</taxon>
        <taxon>Picea</taxon>
    </lineage>
</organism>
<sequence>MGLHPREMVVGKLGQEGILTLPKMLSLQQEGIKLDKGKLGTMALKIEGAGFRTEGTGIGSISTRSVAGSRDGRDTTGIGFGSRSGCYWGWGTNCYHL</sequence>